<proteinExistence type="predicted"/>
<protein>
    <submittedName>
        <fullName evidence="1">DUF4254 domain-containing protein</fullName>
    </submittedName>
</protein>
<dbReference type="Proteomes" id="UP000471166">
    <property type="component" value="Unassembled WGS sequence"/>
</dbReference>
<dbReference type="OrthoDB" id="3352146at2"/>
<dbReference type="GeneID" id="57067769"/>
<accession>A0A2L2JYN3</accession>
<comment type="caution">
    <text evidence="1">The sequence shown here is derived from an EMBL/GenBank/DDBJ whole genome shotgun (WGS) entry which is preliminary data.</text>
</comment>
<organism evidence="1 2">
    <name type="scientific">Nocardia cyriacigeorgica</name>
    <dbReference type="NCBI Taxonomy" id="135487"/>
    <lineage>
        <taxon>Bacteria</taxon>
        <taxon>Bacillati</taxon>
        <taxon>Actinomycetota</taxon>
        <taxon>Actinomycetes</taxon>
        <taxon>Mycobacteriales</taxon>
        <taxon>Nocardiaceae</taxon>
        <taxon>Nocardia</taxon>
    </lineage>
</organism>
<reference evidence="1 2" key="1">
    <citation type="submission" date="2020-01" db="EMBL/GenBank/DDBJ databases">
        <title>Genetics and antimicrobial susceptibilities of Nocardia species isolated from the soil; a comparison with species isolated from humans.</title>
        <authorList>
            <person name="Carrasco G."/>
            <person name="Monzon S."/>
            <person name="Sansegundo M."/>
            <person name="Garcia E."/>
            <person name="Garrido N."/>
            <person name="Medina M.J."/>
            <person name="Villalon P."/>
            <person name="Ramirez-Arocha A.C."/>
            <person name="Jimenez P."/>
            <person name="Cuesta I."/>
            <person name="Valdezate S."/>
        </authorList>
    </citation>
    <scope>NUCLEOTIDE SEQUENCE [LARGE SCALE GENOMIC DNA]</scope>
    <source>
        <strain evidence="1 2">CNM20110626</strain>
    </source>
</reference>
<dbReference type="RefSeq" id="WP_036533083.1">
    <property type="nucleotide sequence ID" value="NZ_CP026746.1"/>
</dbReference>
<dbReference type="InterPro" id="IPR025350">
    <property type="entry name" value="DUF4254"/>
</dbReference>
<evidence type="ECO:0000313" key="2">
    <source>
        <dbReference type="Proteomes" id="UP000471166"/>
    </source>
</evidence>
<dbReference type="EMBL" id="JAAGVB010000013">
    <property type="protein sequence ID" value="NEW32977.1"/>
    <property type="molecule type" value="Genomic_DNA"/>
</dbReference>
<dbReference type="AlphaFoldDB" id="A0A2L2JYN3"/>
<dbReference type="Pfam" id="PF14063">
    <property type="entry name" value="DUF4254"/>
    <property type="match status" value="1"/>
</dbReference>
<name>A0A2L2JYN3_9NOCA</name>
<evidence type="ECO:0000313" key="1">
    <source>
        <dbReference type="EMBL" id="NEW32977.1"/>
    </source>
</evidence>
<sequence>MIPLPSKDMVLEACAGIVVLEHPLLQAAYELASMHEARMDSSPDCFTEIDRQRGVLMRAIDRWVAATIVPARGAAYQHTETVGAVIDRMAQLSVAARGSIAAGAPDREMRVAWQRLAELTVGYTDLSFEISAGVRRLPDLTVPAAGTVE</sequence>
<gene>
    <name evidence="1" type="ORF">GV791_10475</name>
</gene>